<dbReference type="GO" id="GO:0005524">
    <property type="term" value="F:ATP binding"/>
    <property type="evidence" value="ECO:0007669"/>
    <property type="project" value="UniProtKB-KW"/>
</dbReference>
<evidence type="ECO:0000256" key="2">
    <source>
        <dbReference type="ARBA" id="ARBA00022840"/>
    </source>
</evidence>
<dbReference type="InterPro" id="IPR027417">
    <property type="entry name" value="P-loop_NTPase"/>
</dbReference>
<dbReference type="AlphaFoldDB" id="A0A5S9MFD7"/>
<dbReference type="EMBL" id="AP021906">
    <property type="protein sequence ID" value="BBP92210.1"/>
    <property type="molecule type" value="Genomic_DNA"/>
</dbReference>
<dbReference type="Gene3D" id="3.40.50.300">
    <property type="entry name" value="P-loop containing nucleotide triphosphate hydrolases"/>
    <property type="match status" value="1"/>
</dbReference>
<dbReference type="GO" id="GO:0006355">
    <property type="term" value="P:regulation of DNA-templated transcription"/>
    <property type="evidence" value="ECO:0007669"/>
    <property type="project" value="InterPro"/>
</dbReference>
<dbReference type="PROSITE" id="PS50045">
    <property type="entry name" value="SIGMA54_INTERACT_4"/>
    <property type="match status" value="1"/>
</dbReference>
<keyword evidence="1" id="KW-0547">Nucleotide-binding</keyword>
<evidence type="ECO:0000256" key="1">
    <source>
        <dbReference type="ARBA" id="ARBA00022741"/>
    </source>
</evidence>
<dbReference type="Pfam" id="PF14532">
    <property type="entry name" value="Sigma54_activ_2"/>
    <property type="match status" value="1"/>
</dbReference>
<evidence type="ECO:0000313" key="4">
    <source>
        <dbReference type="EMBL" id="BBP92210.1"/>
    </source>
</evidence>
<dbReference type="Proteomes" id="UP000464658">
    <property type="component" value="Chromosome"/>
</dbReference>
<organism evidence="4 5">
    <name type="scientific">Bacillus safensis</name>
    <dbReference type="NCBI Taxonomy" id="561879"/>
    <lineage>
        <taxon>Bacteria</taxon>
        <taxon>Bacillati</taxon>
        <taxon>Bacillota</taxon>
        <taxon>Bacilli</taxon>
        <taxon>Bacillales</taxon>
        <taxon>Bacillaceae</taxon>
        <taxon>Bacillus</taxon>
    </lineage>
</organism>
<evidence type="ECO:0000313" key="5">
    <source>
        <dbReference type="Proteomes" id="UP000464658"/>
    </source>
</evidence>
<proteinExistence type="predicted"/>
<sequence>MTEPEDIKSIPLHQKGTMFLKDIESVPMDIQQLIAEQLHHHQNIRWMAASQVDLFKLMQSGAFSEELYTGLQELTIHVPPLSERPEDIEDMSRLFIAELNSLFTGRRWLGCQQM</sequence>
<keyword evidence="2" id="KW-0067">ATP-binding</keyword>
<accession>A0A5S9MFD7</accession>
<protein>
    <recommendedName>
        <fullName evidence="3">Sigma-54 factor interaction domain-containing protein</fullName>
    </recommendedName>
</protein>
<dbReference type="InterPro" id="IPR002078">
    <property type="entry name" value="Sigma_54_int"/>
</dbReference>
<reference evidence="4 5" key="1">
    <citation type="submission" date="2019-12" db="EMBL/GenBank/DDBJ databases">
        <title>Full genome sequence of a Bacillus safensis strain isolated from commercially available natto in Indonesia.</title>
        <authorList>
            <person name="Yoshida M."/>
            <person name="Uomi M."/>
            <person name="Waturangi D."/>
            <person name="Ekaputri J.J."/>
            <person name="Setiamarga D.H.E."/>
        </authorList>
    </citation>
    <scope>NUCLEOTIDE SEQUENCE [LARGE SCALE GENOMIC DNA]</scope>
    <source>
        <strain evidence="4 5">IDN1</strain>
    </source>
</reference>
<dbReference type="PANTHER" id="PTHR32071">
    <property type="entry name" value="TRANSCRIPTIONAL REGULATORY PROTEIN"/>
    <property type="match status" value="1"/>
</dbReference>
<gene>
    <name evidence="4" type="ORF">BsIDN1_58280</name>
</gene>
<feature type="domain" description="Sigma-54 factor interaction" evidence="3">
    <location>
        <begin position="43"/>
        <end position="100"/>
    </location>
</feature>
<name>A0A5S9MFD7_BACIA</name>
<evidence type="ECO:0000259" key="3">
    <source>
        <dbReference type="PROSITE" id="PS50045"/>
    </source>
</evidence>
<dbReference type="SUPFAM" id="SSF52540">
    <property type="entry name" value="P-loop containing nucleoside triphosphate hydrolases"/>
    <property type="match status" value="1"/>
</dbReference>